<evidence type="ECO:0000313" key="11">
    <source>
        <dbReference type="Proteomes" id="UP000264492"/>
    </source>
</evidence>
<dbReference type="RefSeq" id="WP_115859456.1">
    <property type="nucleotide sequence ID" value="NZ_QTSU01000002.1"/>
</dbReference>
<accession>A0A371JZI1</accession>
<organism evidence="10 11">
    <name type="scientific">Lysobacter silvisoli</name>
    <dbReference type="NCBI Taxonomy" id="2293254"/>
    <lineage>
        <taxon>Bacteria</taxon>
        <taxon>Pseudomonadati</taxon>
        <taxon>Pseudomonadota</taxon>
        <taxon>Gammaproteobacteria</taxon>
        <taxon>Lysobacterales</taxon>
        <taxon>Lysobacteraceae</taxon>
        <taxon>Lysobacter</taxon>
    </lineage>
</organism>
<dbReference type="GO" id="GO:0015628">
    <property type="term" value="P:protein secretion by the type II secretion system"/>
    <property type="evidence" value="ECO:0007669"/>
    <property type="project" value="InterPro"/>
</dbReference>
<evidence type="ECO:0000256" key="6">
    <source>
        <dbReference type="ARBA" id="ARBA00022692"/>
    </source>
</evidence>
<keyword evidence="8 9" id="KW-0472">Membrane</keyword>
<evidence type="ECO:0000256" key="5">
    <source>
        <dbReference type="ARBA" id="ARBA00022519"/>
    </source>
</evidence>
<evidence type="ECO:0000256" key="9">
    <source>
        <dbReference type="SAM" id="Phobius"/>
    </source>
</evidence>
<name>A0A371JZI1_9GAMM</name>
<dbReference type="InterPro" id="IPR010052">
    <property type="entry name" value="T2SS_protein-GspI"/>
</dbReference>
<comment type="subcellular location">
    <subcellularLocation>
        <location evidence="1">Cell inner membrane</location>
        <topology evidence="1">Single-pass membrane protein</topology>
    </subcellularLocation>
</comment>
<keyword evidence="11" id="KW-1185">Reference proteome</keyword>
<keyword evidence="4" id="KW-0488">Methylation</keyword>
<dbReference type="GO" id="GO:0005886">
    <property type="term" value="C:plasma membrane"/>
    <property type="evidence" value="ECO:0007669"/>
    <property type="project" value="UniProtKB-SubCell"/>
</dbReference>
<dbReference type="Proteomes" id="UP000264492">
    <property type="component" value="Unassembled WGS sequence"/>
</dbReference>
<dbReference type="PANTHER" id="PTHR38779">
    <property type="entry name" value="TYPE II SECRETION SYSTEM PROTEIN I-RELATED"/>
    <property type="match status" value="1"/>
</dbReference>
<gene>
    <name evidence="10" type="ORF">DX914_12495</name>
</gene>
<keyword evidence="5" id="KW-0997">Cell inner membrane</keyword>
<keyword evidence="6 9" id="KW-0812">Transmembrane</keyword>
<dbReference type="AlphaFoldDB" id="A0A371JZI1"/>
<dbReference type="PANTHER" id="PTHR38779:SF2">
    <property type="entry name" value="TYPE II SECRETION SYSTEM PROTEIN I-RELATED"/>
    <property type="match status" value="1"/>
</dbReference>
<evidence type="ECO:0000256" key="4">
    <source>
        <dbReference type="ARBA" id="ARBA00022481"/>
    </source>
</evidence>
<evidence type="ECO:0000256" key="7">
    <source>
        <dbReference type="ARBA" id="ARBA00022989"/>
    </source>
</evidence>
<evidence type="ECO:0000256" key="2">
    <source>
        <dbReference type="ARBA" id="ARBA00008358"/>
    </source>
</evidence>
<dbReference type="Pfam" id="PF07963">
    <property type="entry name" value="N_methyl"/>
    <property type="match status" value="1"/>
</dbReference>
<evidence type="ECO:0000313" key="10">
    <source>
        <dbReference type="EMBL" id="RDZ27079.1"/>
    </source>
</evidence>
<dbReference type="NCBIfam" id="NF047828">
    <property type="entry name" value="T3SSXpsI"/>
    <property type="match status" value="1"/>
</dbReference>
<proteinExistence type="inferred from homology"/>
<comment type="similarity">
    <text evidence="2">Belongs to the GSP I family.</text>
</comment>
<dbReference type="PROSITE" id="PS00409">
    <property type="entry name" value="PROKAR_NTER_METHYL"/>
    <property type="match status" value="1"/>
</dbReference>
<dbReference type="InterPro" id="IPR012902">
    <property type="entry name" value="N_methyl_site"/>
</dbReference>
<reference evidence="10 11" key="1">
    <citation type="submission" date="2018-08" db="EMBL/GenBank/DDBJ databases">
        <title>Lysobacter sp. zong2l5, whole genome shotgun sequence.</title>
        <authorList>
            <person name="Zhang X."/>
            <person name="Feng G."/>
            <person name="Zhu H."/>
        </authorList>
    </citation>
    <scope>NUCLEOTIDE SEQUENCE [LARGE SCALE GENOMIC DNA]</scope>
    <source>
        <strain evidence="11">zong2l5</strain>
    </source>
</reference>
<dbReference type="EMBL" id="QTSU01000002">
    <property type="protein sequence ID" value="RDZ27079.1"/>
    <property type="molecule type" value="Genomic_DNA"/>
</dbReference>
<feature type="transmembrane region" description="Helical" evidence="9">
    <location>
        <begin position="20"/>
        <end position="43"/>
    </location>
</feature>
<protein>
    <submittedName>
        <fullName evidence="10">General secretion pathway protein GspI</fullName>
    </submittedName>
</protein>
<comment type="caution">
    <text evidence="10">The sequence shown here is derived from an EMBL/GenBank/DDBJ whole genome shotgun (WGS) entry which is preliminary data.</text>
</comment>
<keyword evidence="7 9" id="KW-1133">Transmembrane helix</keyword>
<evidence type="ECO:0000256" key="3">
    <source>
        <dbReference type="ARBA" id="ARBA00022475"/>
    </source>
</evidence>
<dbReference type="OrthoDB" id="7864109at2"/>
<dbReference type="GO" id="GO:0015627">
    <property type="term" value="C:type II protein secretion system complex"/>
    <property type="evidence" value="ECO:0007669"/>
    <property type="project" value="InterPro"/>
</dbReference>
<evidence type="ECO:0000256" key="8">
    <source>
        <dbReference type="ARBA" id="ARBA00023136"/>
    </source>
</evidence>
<evidence type="ECO:0000256" key="1">
    <source>
        <dbReference type="ARBA" id="ARBA00004377"/>
    </source>
</evidence>
<keyword evidence="3" id="KW-1003">Cell membrane</keyword>
<sequence>MSAAGLRRRAPRGPRAAAGYTLLEVIIAFALLAAALTLLLGTLSGASRQVRMSGEAGRAALHAQSLLDQVGVGQPLAPGQESGDFEDGRYRWTLGVRPWRDRAVAAARQPVDVNGPQLFEITLAVEWGEGGPGQRLLLRSLRTALAGPEAVMQ</sequence>